<reference evidence="11" key="2">
    <citation type="submission" date="2023-06" db="EMBL/GenBank/DDBJ databases">
        <authorList>
            <consortium name="Lawrence Berkeley National Laboratory"/>
            <person name="Haridas S."/>
            <person name="Hensen N."/>
            <person name="Bonometti L."/>
            <person name="Westerberg I."/>
            <person name="Brannstrom I.O."/>
            <person name="Guillou S."/>
            <person name="Cros-Aarteil S."/>
            <person name="Calhoun S."/>
            <person name="Kuo A."/>
            <person name="Mondo S."/>
            <person name="Pangilinan J."/>
            <person name="Riley R."/>
            <person name="Labutti K."/>
            <person name="Andreopoulos B."/>
            <person name="Lipzen A."/>
            <person name="Chen C."/>
            <person name="Yanf M."/>
            <person name="Daum C."/>
            <person name="Ng V."/>
            <person name="Clum A."/>
            <person name="Steindorff A."/>
            <person name="Ohm R."/>
            <person name="Martin F."/>
            <person name="Silar P."/>
            <person name="Natvig D."/>
            <person name="Lalanne C."/>
            <person name="Gautier V."/>
            <person name="Ament-Velasquez S.L."/>
            <person name="Kruys A."/>
            <person name="Hutchinson M.I."/>
            <person name="Powell A.J."/>
            <person name="Barry K."/>
            <person name="Miller A.N."/>
            <person name="Grigoriev I.V."/>
            <person name="Debuchy R."/>
            <person name="Gladieux P."/>
            <person name="Thoren M.H."/>
            <person name="Johannesson H."/>
        </authorList>
    </citation>
    <scope>NUCLEOTIDE SEQUENCE</scope>
    <source>
        <strain evidence="11">SMH4131-1</strain>
    </source>
</reference>
<dbReference type="AlphaFoldDB" id="A0AAE0MC83"/>
<comment type="similarity">
    <text evidence="2 9">Belongs to the eIF-2B alpha/beta/delta subunits family.</text>
</comment>
<organism evidence="11 12">
    <name type="scientific">Cercophora scortea</name>
    <dbReference type="NCBI Taxonomy" id="314031"/>
    <lineage>
        <taxon>Eukaryota</taxon>
        <taxon>Fungi</taxon>
        <taxon>Dikarya</taxon>
        <taxon>Ascomycota</taxon>
        <taxon>Pezizomycotina</taxon>
        <taxon>Sordariomycetes</taxon>
        <taxon>Sordariomycetidae</taxon>
        <taxon>Sordariales</taxon>
        <taxon>Lasiosphaeriaceae</taxon>
        <taxon>Cercophora</taxon>
    </lineage>
</organism>
<sequence length="471" mass="50719">MAPSQAGYAPTLEKLLKSLKSQSLDASIEALIFLLKRRQVKGDDCANATARMLLQLVARSQWHDVDELLLKVQRTGARLAQAAPHEPVIGNIVRRVLGLIRDEATEDRNADEFGSESVTDLQSLPVPTRPGANPSRPSLVSIATTAQMSKSMFNLLSVVDTADSPMTGASTPVSQAQTTSAQALRSEVIDGIEEIMDEISQADDQIATFADIQIHPGDYVLVYLPSPAVERFLVKASAKRRFTVLITSLNMPKATGEAPYAALRKKLNAAGVQTINLATNGLMAYMPRVNKVIFGAKAVYQNGGLLVDSGCYIAARAAQEYSKPVIVLSGVYKFCPEDPADGVSSAELGNSSTFVSYADGPAVDAFEVENTVSEYLPPELVDIYLTNLYVSFPGGVDVFEVLLLLTVSIGAPKLEVILLESWPTTISPKKWDILSSSTHEVVDAMGYDAAHIQAQQRTRSFPQSPVGSFGN</sequence>
<evidence type="ECO:0000256" key="9">
    <source>
        <dbReference type="RuleBase" id="RU003814"/>
    </source>
</evidence>
<keyword evidence="12" id="KW-1185">Reference proteome</keyword>
<comment type="subcellular location">
    <subcellularLocation>
        <location evidence="1">Cytoplasm</location>
        <location evidence="1">Cytosol</location>
    </subcellularLocation>
</comment>
<dbReference type="InterPro" id="IPR037171">
    <property type="entry name" value="NagB/RpiA_transferase-like"/>
</dbReference>
<dbReference type="GO" id="GO:0005851">
    <property type="term" value="C:eukaryotic translation initiation factor 2B complex"/>
    <property type="evidence" value="ECO:0007669"/>
    <property type="project" value="TreeGrafter"/>
</dbReference>
<comment type="caution">
    <text evidence="11">The sequence shown here is derived from an EMBL/GenBank/DDBJ whole genome shotgun (WGS) entry which is preliminary data.</text>
</comment>
<evidence type="ECO:0000256" key="1">
    <source>
        <dbReference type="ARBA" id="ARBA00004514"/>
    </source>
</evidence>
<dbReference type="GO" id="GO:0005829">
    <property type="term" value="C:cytosol"/>
    <property type="evidence" value="ECO:0007669"/>
    <property type="project" value="UniProtKB-SubCell"/>
</dbReference>
<dbReference type="Pfam" id="PF01008">
    <property type="entry name" value="IF-2B"/>
    <property type="match status" value="1"/>
</dbReference>
<dbReference type="InterPro" id="IPR000649">
    <property type="entry name" value="IF-2B-related"/>
</dbReference>
<gene>
    <name evidence="11" type="ORF">B0T19DRAFT_420875</name>
</gene>
<evidence type="ECO:0000313" key="11">
    <source>
        <dbReference type="EMBL" id="KAK3327137.1"/>
    </source>
</evidence>
<proteinExistence type="inferred from homology"/>
<evidence type="ECO:0000256" key="4">
    <source>
        <dbReference type="ARBA" id="ARBA00022540"/>
    </source>
</evidence>
<evidence type="ECO:0000256" key="3">
    <source>
        <dbReference type="ARBA" id="ARBA00022490"/>
    </source>
</evidence>
<evidence type="ECO:0000256" key="8">
    <source>
        <dbReference type="ARBA" id="ARBA00046432"/>
    </source>
</evidence>
<evidence type="ECO:0000256" key="6">
    <source>
        <dbReference type="ARBA" id="ARBA00044122"/>
    </source>
</evidence>
<dbReference type="PANTHER" id="PTHR45859">
    <property type="entry name" value="TRANSLATION INITIATION FACTOR EIF-2B SUBUNIT BETA"/>
    <property type="match status" value="1"/>
</dbReference>
<accession>A0AAE0MC83</accession>
<feature type="region of interest" description="Disordered" evidence="10">
    <location>
        <begin position="108"/>
        <end position="136"/>
    </location>
</feature>
<keyword evidence="3" id="KW-0963">Cytoplasm</keyword>
<dbReference type="SUPFAM" id="SSF100950">
    <property type="entry name" value="NagB/RpiA/CoA transferase-like"/>
    <property type="match status" value="1"/>
</dbReference>
<dbReference type="InterPro" id="IPR051855">
    <property type="entry name" value="eIF2B_beta_subunit"/>
</dbReference>
<evidence type="ECO:0000256" key="7">
    <source>
        <dbReference type="ARBA" id="ARBA00044228"/>
    </source>
</evidence>
<name>A0AAE0MC83_9PEZI</name>
<evidence type="ECO:0000256" key="2">
    <source>
        <dbReference type="ARBA" id="ARBA00007251"/>
    </source>
</evidence>
<dbReference type="GO" id="GO:0005085">
    <property type="term" value="F:guanyl-nucleotide exchange factor activity"/>
    <property type="evidence" value="ECO:0007669"/>
    <property type="project" value="TreeGrafter"/>
</dbReference>
<evidence type="ECO:0000313" key="12">
    <source>
        <dbReference type="Proteomes" id="UP001286456"/>
    </source>
</evidence>
<evidence type="ECO:0000256" key="10">
    <source>
        <dbReference type="SAM" id="MobiDB-lite"/>
    </source>
</evidence>
<dbReference type="EMBL" id="JAUEPO010000003">
    <property type="protein sequence ID" value="KAK3327137.1"/>
    <property type="molecule type" value="Genomic_DNA"/>
</dbReference>
<evidence type="ECO:0000256" key="5">
    <source>
        <dbReference type="ARBA" id="ARBA00022917"/>
    </source>
</evidence>
<dbReference type="Proteomes" id="UP001286456">
    <property type="component" value="Unassembled WGS sequence"/>
</dbReference>
<dbReference type="PANTHER" id="PTHR45859:SF1">
    <property type="entry name" value="TRANSLATION INITIATION FACTOR EIF-2B SUBUNIT BETA"/>
    <property type="match status" value="1"/>
</dbReference>
<dbReference type="InterPro" id="IPR042529">
    <property type="entry name" value="IF_2B-like_C"/>
</dbReference>
<reference evidence="11" key="1">
    <citation type="journal article" date="2023" name="Mol. Phylogenet. Evol.">
        <title>Genome-scale phylogeny and comparative genomics of the fungal order Sordariales.</title>
        <authorList>
            <person name="Hensen N."/>
            <person name="Bonometti L."/>
            <person name="Westerberg I."/>
            <person name="Brannstrom I.O."/>
            <person name="Guillou S."/>
            <person name="Cros-Aarteil S."/>
            <person name="Calhoun S."/>
            <person name="Haridas S."/>
            <person name="Kuo A."/>
            <person name="Mondo S."/>
            <person name="Pangilinan J."/>
            <person name="Riley R."/>
            <person name="LaButti K."/>
            <person name="Andreopoulos B."/>
            <person name="Lipzen A."/>
            <person name="Chen C."/>
            <person name="Yan M."/>
            <person name="Daum C."/>
            <person name="Ng V."/>
            <person name="Clum A."/>
            <person name="Steindorff A."/>
            <person name="Ohm R.A."/>
            <person name="Martin F."/>
            <person name="Silar P."/>
            <person name="Natvig D.O."/>
            <person name="Lalanne C."/>
            <person name="Gautier V."/>
            <person name="Ament-Velasquez S.L."/>
            <person name="Kruys A."/>
            <person name="Hutchinson M.I."/>
            <person name="Powell A.J."/>
            <person name="Barry K."/>
            <person name="Miller A.N."/>
            <person name="Grigoriev I.V."/>
            <person name="Debuchy R."/>
            <person name="Gladieux P."/>
            <person name="Hiltunen Thoren M."/>
            <person name="Johannesson H."/>
        </authorList>
    </citation>
    <scope>NUCLEOTIDE SEQUENCE</scope>
    <source>
        <strain evidence="11">SMH4131-1</strain>
    </source>
</reference>
<comment type="subunit">
    <text evidence="8">Component of the translation initiation factor 2B (eIF2B) complex which is a heterodecamer of two sets of five different subunits: alpha, beta, gamma, delta and epsilon. Subunits alpha, beta and delta comprise a regulatory subcomplex and subunits epsilon and gamma comprise a catalytic subcomplex. Within the complex, the hexameric regulatory complex resides at the center, with the two heterodimeric catalytic subcomplexes bound on opposite sides.</text>
</comment>
<keyword evidence="5" id="KW-0648">Protein biosynthesis</keyword>
<dbReference type="Gene3D" id="3.40.50.10470">
    <property type="entry name" value="Translation initiation factor eif-2b, domain 2"/>
    <property type="match status" value="1"/>
</dbReference>
<dbReference type="GO" id="GO:0003743">
    <property type="term" value="F:translation initiation factor activity"/>
    <property type="evidence" value="ECO:0007669"/>
    <property type="project" value="UniProtKB-KW"/>
</dbReference>
<protein>
    <recommendedName>
        <fullName evidence="6">Translation initiation factor eIF2B subunit beta</fullName>
    </recommendedName>
    <alternativeName>
        <fullName evidence="7">eIF2B GDP-GTP exchange factor subunit beta</fullName>
    </alternativeName>
</protein>
<keyword evidence="4" id="KW-0396">Initiation factor</keyword>